<dbReference type="VEuPathDB" id="AmoebaDB:ACA1_287490"/>
<evidence type="ECO:0000313" key="1">
    <source>
        <dbReference type="EMBL" id="ELR25051.1"/>
    </source>
</evidence>
<dbReference type="RefSeq" id="XP_004357440.1">
    <property type="nucleotide sequence ID" value="XM_004357384.1"/>
</dbReference>
<dbReference type="Proteomes" id="UP000011083">
    <property type="component" value="Unassembled WGS sequence"/>
</dbReference>
<dbReference type="GeneID" id="14926091"/>
<evidence type="ECO:0000313" key="2">
    <source>
        <dbReference type="Proteomes" id="UP000011083"/>
    </source>
</evidence>
<keyword evidence="2" id="KW-1185">Reference proteome</keyword>
<organism evidence="1 2">
    <name type="scientific">Acanthamoeba castellanii (strain ATCC 30010 / Neff)</name>
    <dbReference type="NCBI Taxonomy" id="1257118"/>
    <lineage>
        <taxon>Eukaryota</taxon>
        <taxon>Amoebozoa</taxon>
        <taxon>Discosea</taxon>
        <taxon>Longamoebia</taxon>
        <taxon>Centramoebida</taxon>
        <taxon>Acanthamoebidae</taxon>
        <taxon>Acanthamoeba</taxon>
    </lineage>
</organism>
<name>L8HKZ7_ACACF</name>
<protein>
    <submittedName>
        <fullName evidence="1">Uncharacterized protein</fullName>
    </submittedName>
</protein>
<gene>
    <name evidence="1" type="ORF">ACA1_287490</name>
</gene>
<dbReference type="EMBL" id="KB007805">
    <property type="protein sequence ID" value="ELR25051.1"/>
    <property type="molecule type" value="Genomic_DNA"/>
</dbReference>
<dbReference type="KEGG" id="acan:ACA1_287490"/>
<sequence length="79" mass="9173">MTFPCRHQCCTHLVNGQRHRYKTAPARDEHERTTYHHACKESECVVCLLWADQLITPRRKGMGNIPCRHSNCHDSSQAN</sequence>
<proteinExistence type="predicted"/>
<dbReference type="AlphaFoldDB" id="L8HKZ7"/>
<feature type="non-terminal residue" evidence="1">
    <location>
        <position position="79"/>
    </location>
</feature>
<reference evidence="1 2" key="1">
    <citation type="journal article" date="2013" name="Genome Biol.">
        <title>Genome of Acanthamoeba castellanii highlights extensive lateral gene transfer and early evolution of tyrosine kinase signaling.</title>
        <authorList>
            <person name="Clarke M."/>
            <person name="Lohan A.J."/>
            <person name="Liu B."/>
            <person name="Lagkouvardos I."/>
            <person name="Roy S."/>
            <person name="Zafar N."/>
            <person name="Bertelli C."/>
            <person name="Schilde C."/>
            <person name="Kianianmomeni A."/>
            <person name="Burglin T.R."/>
            <person name="Frech C."/>
            <person name="Turcotte B."/>
            <person name="Kopec K.O."/>
            <person name="Synnott J.M."/>
            <person name="Choo C."/>
            <person name="Paponov I."/>
            <person name="Finkler A."/>
            <person name="Soon Heng Tan C."/>
            <person name="Hutchins A.P."/>
            <person name="Weinmeier T."/>
            <person name="Rattei T."/>
            <person name="Chu J.S."/>
            <person name="Gimenez G."/>
            <person name="Irimia M."/>
            <person name="Rigden D.J."/>
            <person name="Fitzpatrick D.A."/>
            <person name="Lorenzo-Morales J."/>
            <person name="Bateman A."/>
            <person name="Chiu C.H."/>
            <person name="Tang P."/>
            <person name="Hegemann P."/>
            <person name="Fromm H."/>
            <person name="Raoult D."/>
            <person name="Greub G."/>
            <person name="Miranda-Saavedra D."/>
            <person name="Chen N."/>
            <person name="Nash P."/>
            <person name="Ginger M.L."/>
            <person name="Horn M."/>
            <person name="Schaap P."/>
            <person name="Caler L."/>
            <person name="Loftus B."/>
        </authorList>
    </citation>
    <scope>NUCLEOTIDE SEQUENCE [LARGE SCALE GENOMIC DNA]</scope>
    <source>
        <strain evidence="1 2">Neff</strain>
    </source>
</reference>
<accession>L8HKZ7</accession>